<keyword evidence="2" id="KW-1133">Transmembrane helix</keyword>
<reference evidence="3 5" key="2">
    <citation type="journal article" date="2013" name="Nature">
        <title>Insights into bilaterian evolution from three spiralian genomes.</title>
        <authorList>
            <person name="Simakov O."/>
            <person name="Marletaz F."/>
            <person name="Cho S.J."/>
            <person name="Edsinger-Gonzales E."/>
            <person name="Havlak P."/>
            <person name="Hellsten U."/>
            <person name="Kuo D.H."/>
            <person name="Larsson T."/>
            <person name="Lv J."/>
            <person name="Arendt D."/>
            <person name="Savage R."/>
            <person name="Osoegawa K."/>
            <person name="de Jong P."/>
            <person name="Grimwood J."/>
            <person name="Chapman J.A."/>
            <person name="Shapiro H."/>
            <person name="Aerts A."/>
            <person name="Otillar R.P."/>
            <person name="Terry A.Y."/>
            <person name="Boore J.L."/>
            <person name="Grigoriev I.V."/>
            <person name="Lindberg D.R."/>
            <person name="Seaver E.C."/>
            <person name="Weisblat D.A."/>
            <person name="Putnam N.H."/>
            <person name="Rokhsar D.S."/>
        </authorList>
    </citation>
    <scope>NUCLEOTIDE SEQUENCE</scope>
    <source>
        <strain evidence="3 5">I ESC-2004</strain>
    </source>
</reference>
<proteinExistence type="predicted"/>
<evidence type="ECO:0000256" key="1">
    <source>
        <dbReference type="SAM" id="MobiDB-lite"/>
    </source>
</evidence>
<reference evidence="5" key="1">
    <citation type="submission" date="2012-12" db="EMBL/GenBank/DDBJ databases">
        <authorList>
            <person name="Hellsten U."/>
            <person name="Grimwood J."/>
            <person name="Chapman J.A."/>
            <person name="Shapiro H."/>
            <person name="Aerts A."/>
            <person name="Otillar R.P."/>
            <person name="Terry A.Y."/>
            <person name="Boore J.L."/>
            <person name="Simakov O."/>
            <person name="Marletaz F."/>
            <person name="Cho S.-J."/>
            <person name="Edsinger-Gonzales E."/>
            <person name="Havlak P."/>
            <person name="Kuo D.-H."/>
            <person name="Larsson T."/>
            <person name="Lv J."/>
            <person name="Arendt D."/>
            <person name="Savage R."/>
            <person name="Osoegawa K."/>
            <person name="de Jong P."/>
            <person name="Lindberg D.R."/>
            <person name="Seaver E.C."/>
            <person name="Weisblat D.A."/>
            <person name="Putnam N.H."/>
            <person name="Grigoriev I.V."/>
            <person name="Rokhsar D.S."/>
        </authorList>
    </citation>
    <scope>NUCLEOTIDE SEQUENCE</scope>
    <source>
        <strain evidence="5">I ESC-2004</strain>
    </source>
</reference>
<dbReference type="EMBL" id="KB297695">
    <property type="protein sequence ID" value="ELU10218.1"/>
    <property type="molecule type" value="Genomic_DNA"/>
</dbReference>
<dbReference type="EnsemblMetazoa" id="CapteT228374">
    <property type="protein sequence ID" value="CapteP228374"/>
    <property type="gene ID" value="CapteG228374"/>
</dbReference>
<evidence type="ECO:0000313" key="3">
    <source>
        <dbReference type="EMBL" id="ELU10218.1"/>
    </source>
</evidence>
<dbReference type="AlphaFoldDB" id="R7UUD1"/>
<accession>R7UUD1</accession>
<sequence>MVASASLSVFANDLDSNIYFLAFDAVDNDINKILYRMQTVQTSAPVQGSGINSMVKSGFGGVCAVYLTFFGIFLCFASIGLFVTGSFAEESGMTIAGIVIVVLGVTCIAISIGLCVYLSKQMRSTQGTIVGQPVVSGMTPVVTGMSPPQAGYPQAGYPQAGYPPMGAVPAAYPMGTSPPPQQGFYPAQQQPGSNAPPQAAYPPQQPLMTDPQSGSKSLLFIGF</sequence>
<keyword evidence="5" id="KW-1185">Reference proteome</keyword>
<evidence type="ECO:0000313" key="4">
    <source>
        <dbReference type="EnsemblMetazoa" id="CapteP228374"/>
    </source>
</evidence>
<evidence type="ECO:0000256" key="2">
    <source>
        <dbReference type="SAM" id="Phobius"/>
    </source>
</evidence>
<name>R7UUD1_CAPTE</name>
<protein>
    <submittedName>
        <fullName evidence="3 4">Uncharacterized protein</fullName>
    </submittedName>
</protein>
<dbReference type="HOGENOM" id="CLU_1241155_0_0_1"/>
<gene>
    <name evidence="3" type="ORF">CAPTEDRAFT_228374</name>
</gene>
<feature type="transmembrane region" description="Helical" evidence="2">
    <location>
        <begin position="95"/>
        <end position="118"/>
    </location>
</feature>
<feature type="region of interest" description="Disordered" evidence="1">
    <location>
        <begin position="177"/>
        <end position="223"/>
    </location>
</feature>
<organism evidence="3">
    <name type="scientific">Capitella teleta</name>
    <name type="common">Polychaete worm</name>
    <dbReference type="NCBI Taxonomy" id="283909"/>
    <lineage>
        <taxon>Eukaryota</taxon>
        <taxon>Metazoa</taxon>
        <taxon>Spiralia</taxon>
        <taxon>Lophotrochozoa</taxon>
        <taxon>Annelida</taxon>
        <taxon>Polychaeta</taxon>
        <taxon>Sedentaria</taxon>
        <taxon>Scolecida</taxon>
        <taxon>Capitellidae</taxon>
        <taxon>Capitella</taxon>
    </lineage>
</organism>
<keyword evidence="2" id="KW-0812">Transmembrane</keyword>
<feature type="transmembrane region" description="Helical" evidence="2">
    <location>
        <begin position="59"/>
        <end position="83"/>
    </location>
</feature>
<dbReference type="Proteomes" id="UP000014760">
    <property type="component" value="Unassembled WGS sequence"/>
</dbReference>
<reference evidence="4" key="3">
    <citation type="submission" date="2015-06" db="UniProtKB">
        <authorList>
            <consortium name="EnsemblMetazoa"/>
        </authorList>
    </citation>
    <scope>IDENTIFICATION</scope>
</reference>
<dbReference type="EMBL" id="AMQN01006132">
    <property type="status" value="NOT_ANNOTATED_CDS"/>
    <property type="molecule type" value="Genomic_DNA"/>
</dbReference>
<evidence type="ECO:0000313" key="5">
    <source>
        <dbReference type="Proteomes" id="UP000014760"/>
    </source>
</evidence>
<keyword evidence="2" id="KW-0472">Membrane</keyword>